<organism evidence="1 2">
    <name type="scientific">Prevotella lacticifex</name>
    <dbReference type="NCBI Taxonomy" id="2854755"/>
    <lineage>
        <taxon>Bacteria</taxon>
        <taxon>Pseudomonadati</taxon>
        <taxon>Bacteroidota</taxon>
        <taxon>Bacteroidia</taxon>
        <taxon>Bacteroidales</taxon>
        <taxon>Prevotellaceae</taxon>
        <taxon>Prevotella</taxon>
    </lineage>
</organism>
<sequence length="514" mass="54551">MAAMALISASSMAQTTVTFDAKTDKGKYDQAPTSGEQYDTLSKEGVVVVCNKGAFATGKQYRFGKGGFAQISSTAGNITKVVFTCTVNGTAKWGPGNFTDATAGTYTYQEDGNEGTWEGNDASFQLTASGSQVRATKIEVTIGGTVTPSLAAPTISGETPFAETTTVTIAAEDGATVYYTTNGQDPDDREGTQYTAPFTLSETATVKAIAYKGDLQSTVATKEFKKQANVKTTGNGTVENPYTAADAVAMYDANALPADTAFYTGVITSVKEVSTQFGNATYAIAAAAGAQDSLEVFRGYYLENKKFTAEDQIKVGDKVVVKGKLIDYKGTLELGQRNYIYSLNGKTTAGDEPVEPKDTASYTVDQALSVLVSDAETTDVVYITGKISQIDEVSAQYGNATYYISDDGTTANQLMVFRGKYLNNEKFTAEDQIKVGDEVKIAGVLKNYKKGDTVTKEVTNSYIVSLNTVPTGISSVVAAPALDANAPVYNLAGQRVNKSYKGVVVQNGRKFILK</sequence>
<dbReference type="EMBL" id="BPUB01000001">
    <property type="protein sequence ID" value="GJG57566.1"/>
    <property type="molecule type" value="Genomic_DNA"/>
</dbReference>
<dbReference type="CDD" id="cd03524">
    <property type="entry name" value="RPA2_OBF_family"/>
    <property type="match status" value="1"/>
</dbReference>
<reference evidence="1" key="1">
    <citation type="journal article" date="2022" name="Int. J. Syst. Evol. Microbiol.">
        <title>Prevotella lacticifex sp. nov., isolated from the rumen of cows.</title>
        <authorList>
            <person name="Shinkai T."/>
            <person name="Ikeyama N."/>
            <person name="Kumagai M."/>
            <person name="Ohmori H."/>
            <person name="Sakamoto M."/>
            <person name="Ohkuma M."/>
            <person name="Mitsumori M."/>
        </authorList>
    </citation>
    <scope>NUCLEOTIDE SEQUENCE</scope>
    <source>
        <strain evidence="1">R5076</strain>
    </source>
</reference>
<accession>A0A9R1C7Q5</accession>
<name>A0A9R1C7Q5_9BACT</name>
<dbReference type="AlphaFoldDB" id="A0A9R1C7Q5"/>
<comment type="caution">
    <text evidence="1">The sequence shown here is derived from an EMBL/GenBank/DDBJ whole genome shotgun (WGS) entry which is preliminary data.</text>
</comment>
<keyword evidence="2" id="KW-1185">Reference proteome</keyword>
<proteinExistence type="predicted"/>
<dbReference type="InterPro" id="IPR026876">
    <property type="entry name" value="Fn3_assoc_repeat"/>
</dbReference>
<gene>
    <name evidence="1" type="ORF">PRLR5076_04170</name>
</gene>
<protein>
    <recommendedName>
        <fullName evidence="3">Nucleic acid-binding domain protein</fullName>
    </recommendedName>
</protein>
<evidence type="ECO:0000313" key="2">
    <source>
        <dbReference type="Proteomes" id="UP000825483"/>
    </source>
</evidence>
<dbReference type="Pfam" id="PF13287">
    <property type="entry name" value="Fn3_assoc"/>
    <property type="match status" value="1"/>
</dbReference>
<evidence type="ECO:0008006" key="3">
    <source>
        <dbReference type="Google" id="ProtNLM"/>
    </source>
</evidence>
<evidence type="ECO:0000313" key="1">
    <source>
        <dbReference type="EMBL" id="GJG57566.1"/>
    </source>
</evidence>
<dbReference type="Proteomes" id="UP000825483">
    <property type="component" value="Unassembled WGS sequence"/>
</dbReference>